<organism evidence="1 2">
    <name type="scientific">Rhizobium lusitanum</name>
    <dbReference type="NCBI Taxonomy" id="293958"/>
    <lineage>
        <taxon>Bacteria</taxon>
        <taxon>Pseudomonadati</taxon>
        <taxon>Pseudomonadota</taxon>
        <taxon>Alphaproteobacteria</taxon>
        <taxon>Hyphomicrobiales</taxon>
        <taxon>Rhizobiaceae</taxon>
        <taxon>Rhizobium/Agrobacterium group</taxon>
        <taxon>Rhizobium</taxon>
    </lineage>
</organism>
<dbReference type="EMBL" id="FMAF01000013">
    <property type="protein sequence ID" value="SCB40654.1"/>
    <property type="molecule type" value="Genomic_DNA"/>
</dbReference>
<sequence>MLMTKAPFAASASLDTSAAARILGMQRIVSLVYAGRDVTPLWNELMQRATADDTDAAALLDLATILQTLGRTEEARQILHNAVQLRRDFCVVHGNGTGPHLLAFVTEGDFMANTPVDFLLAGSNCVLWLHYVDLETTALADLPEYDVAFMAIGESTENAPLLAHMQKLLAGFDGPVMNRNPELISRLTRDGVSEMLANEPSILSPTTYRVSRQDLVAVGAGVKRLEDCVPGLAFPLVIRPISTHAGHGMERIVDLAALSAWLEIQPAPELYVAPFIDFRGPDGYYNKQRVVFINGRAFASHMALSDHWIVHYLSAGMGQSPAKRAVEQAWMENFDTDFAVRHKNSFAALHRHIGLDYFGIDCAELSDGRLLVFELDVAMVVHNMDDPAIYPYKQVAMRKLFDGFVDAVRGKAGATLAAAS</sequence>
<proteinExistence type="predicted"/>
<dbReference type="SUPFAM" id="SSF56059">
    <property type="entry name" value="Glutathione synthetase ATP-binding domain-like"/>
    <property type="match status" value="1"/>
</dbReference>
<gene>
    <name evidence="1" type="ORF">GA0061101_11326</name>
</gene>
<evidence type="ECO:0000313" key="1">
    <source>
        <dbReference type="EMBL" id="SCB40654.1"/>
    </source>
</evidence>
<keyword evidence="1" id="KW-0436">Ligase</keyword>
<protein>
    <submittedName>
        <fullName evidence="1">Glutathione synthase/RimK-type ligase, ATP-grasp superfamily</fullName>
    </submittedName>
</protein>
<dbReference type="AlphaFoldDB" id="A0A1C3WLR0"/>
<dbReference type="OrthoDB" id="460582at2"/>
<dbReference type="InterPro" id="IPR011990">
    <property type="entry name" value="TPR-like_helical_dom_sf"/>
</dbReference>
<dbReference type="SUPFAM" id="SSF48452">
    <property type="entry name" value="TPR-like"/>
    <property type="match status" value="1"/>
</dbReference>
<evidence type="ECO:0000313" key="2">
    <source>
        <dbReference type="Proteomes" id="UP000199205"/>
    </source>
</evidence>
<name>A0A1C3WLR0_9HYPH</name>
<dbReference type="Proteomes" id="UP000199205">
    <property type="component" value="Unassembled WGS sequence"/>
</dbReference>
<dbReference type="GO" id="GO:0016874">
    <property type="term" value="F:ligase activity"/>
    <property type="evidence" value="ECO:0007669"/>
    <property type="project" value="UniProtKB-KW"/>
</dbReference>
<accession>A0A1C3WLR0</accession>
<reference evidence="1 2" key="1">
    <citation type="submission" date="2016-08" db="EMBL/GenBank/DDBJ databases">
        <authorList>
            <person name="Seilhamer J.J."/>
        </authorList>
    </citation>
    <scope>NUCLEOTIDE SEQUENCE [LARGE SCALE GENOMIC DNA]</scope>
    <source>
        <strain evidence="1 2">P1-7</strain>
    </source>
</reference>
<dbReference type="RefSeq" id="WP_092575046.1">
    <property type="nucleotide sequence ID" value="NZ_FMAF01000013.1"/>
</dbReference>